<accession>A0A3P8KLD0</accession>
<organism evidence="1 2">
    <name type="scientific">Raoultella terrigena</name>
    <name type="common">Klebsiella terrigena</name>
    <dbReference type="NCBI Taxonomy" id="577"/>
    <lineage>
        <taxon>Bacteria</taxon>
        <taxon>Pseudomonadati</taxon>
        <taxon>Pseudomonadota</taxon>
        <taxon>Gammaproteobacteria</taxon>
        <taxon>Enterobacterales</taxon>
        <taxon>Enterobacteriaceae</taxon>
        <taxon>Klebsiella/Raoultella group</taxon>
        <taxon>Raoultella</taxon>
    </lineage>
</organism>
<evidence type="ECO:0000313" key="1">
    <source>
        <dbReference type="EMBL" id="VDR27461.1"/>
    </source>
</evidence>
<dbReference type="KEGG" id="rtg:NCTC13098_03831"/>
<name>A0A3P8KLD0_RAOTE</name>
<proteinExistence type="predicted"/>
<reference evidence="1 2" key="1">
    <citation type="submission" date="2018-12" db="EMBL/GenBank/DDBJ databases">
        <authorList>
            <consortium name="Pathogen Informatics"/>
        </authorList>
    </citation>
    <scope>NUCLEOTIDE SEQUENCE [LARGE SCALE GENOMIC DNA]</scope>
    <source>
        <strain evidence="1 2">NCTC13098</strain>
    </source>
</reference>
<dbReference type="AlphaFoldDB" id="A0A3P8KLD0"/>
<gene>
    <name evidence="1" type="ORF">NCTC13098_03831</name>
</gene>
<sequence>MATLTSATPQAIHRVPPSIAGSCGSANSVATPLNAPASEPALKWGNIACKTIKNSGSATSTSSAARVAPEMSF</sequence>
<dbReference type="EMBL" id="LR131271">
    <property type="protein sequence ID" value="VDR27461.1"/>
    <property type="molecule type" value="Genomic_DNA"/>
</dbReference>
<protein>
    <submittedName>
        <fullName evidence="1">Uncharacterized protein</fullName>
    </submittedName>
</protein>
<evidence type="ECO:0000313" key="2">
    <source>
        <dbReference type="Proteomes" id="UP000274346"/>
    </source>
</evidence>
<dbReference type="Proteomes" id="UP000274346">
    <property type="component" value="Chromosome"/>
</dbReference>